<dbReference type="GeneID" id="19107721"/>
<dbReference type="SUPFAM" id="SSF51905">
    <property type="entry name" value="FAD/NAD(P)-binding domain"/>
    <property type="match status" value="1"/>
</dbReference>
<feature type="binding site" evidence="2">
    <location>
        <position position="107"/>
    </location>
    <ligand>
        <name>FAD</name>
        <dbReference type="ChEBI" id="CHEBI:57692"/>
    </ligand>
</feature>
<dbReference type="AlphaFoldDB" id="M2LMI8"/>
<sequence length="629" mass="68818">MPGFTNGANGHSGSALCSLDEFVSQEYDYVIVGGGTAGLCVAARLTENPDVKVGVLEAGANRMDDPQISTPSLYPTLIGREKYDWCFQSVEQPTAGNKRMSQPRGKVLGGSSAINYLMYVRGSKEDYDGWESLGNKGWGWEGMAPYFRKHQTVDITGKESKNQKFMPIAAKDKYHGTNGPIHTSFNDYYEPFEEDFCTAAYEVGGKESTLEDAWSGDHMGFYSSLAAVNRTDDKGKRSYAATGYLRPNLGRPNLKVLTEALVTKVVLNGKAAEGVEFVHDGQRKTVKASKEVIVSGGTISSPQILELSGIGDPEVLQAAGVECLVENKRVGANFQDHVLGGMLYDLKEGVQSLDSLHDEEYQKAMDEVYQKTGEGPYGSPGMLMGFVSYASLVGEEELKRTIDEIRKNSFAKTQFEKEQEEVIIRQLSNPNFANIQTFCIGCQLDVSGGDSQIQFFSAPPKGKTRVSLLVCLEHPLSRGTVHITSSDPAQHPRIDPGYLRNPADAKILAEAIQWMDKVANQPVMKKSLGERVLPPQNTSIASEEERIEYVRNHISTQYHLIGTCTMGEVVDDHCRVIGAEKLRVIDASIMPGHVSGNIMSTTYALAEKSADILKADDGRYLSKVDSAVA</sequence>
<evidence type="ECO:0000256" key="1">
    <source>
        <dbReference type="ARBA" id="ARBA00010790"/>
    </source>
</evidence>
<dbReference type="OrthoDB" id="269227at2759"/>
<evidence type="ECO:0000259" key="4">
    <source>
        <dbReference type="PROSITE" id="PS00623"/>
    </source>
</evidence>
<dbReference type="OMA" id="NHISTQY"/>
<feature type="domain" description="Glucose-methanol-choline oxidoreductase N-terminal" evidence="5">
    <location>
        <begin position="297"/>
        <end position="311"/>
    </location>
</feature>
<accession>M2LMI8</accession>
<proteinExistence type="inferred from homology"/>
<dbReference type="Pfam" id="PF00732">
    <property type="entry name" value="GMC_oxred_N"/>
    <property type="match status" value="1"/>
</dbReference>
<dbReference type="eggNOG" id="KOG1238">
    <property type="taxonomic scope" value="Eukaryota"/>
</dbReference>
<feature type="binding site" evidence="2">
    <location>
        <position position="262"/>
    </location>
    <ligand>
        <name>FAD</name>
        <dbReference type="ChEBI" id="CHEBI:57692"/>
    </ligand>
</feature>
<dbReference type="PROSITE" id="PS00623">
    <property type="entry name" value="GMC_OXRED_1"/>
    <property type="match status" value="1"/>
</dbReference>
<keyword evidence="7" id="KW-1185">Reference proteome</keyword>
<evidence type="ECO:0000313" key="7">
    <source>
        <dbReference type="Proteomes" id="UP000011761"/>
    </source>
</evidence>
<evidence type="ECO:0000256" key="2">
    <source>
        <dbReference type="PIRSR" id="PIRSR000137-2"/>
    </source>
</evidence>
<dbReference type="InterPro" id="IPR036188">
    <property type="entry name" value="FAD/NAD-bd_sf"/>
</dbReference>
<dbReference type="InterPro" id="IPR012132">
    <property type="entry name" value="GMC_OxRdtase"/>
</dbReference>
<comment type="cofactor">
    <cofactor evidence="2">
        <name>FAD</name>
        <dbReference type="ChEBI" id="CHEBI:57692"/>
    </cofactor>
</comment>
<dbReference type="EMBL" id="KB445556">
    <property type="protein sequence ID" value="EMC95522.1"/>
    <property type="molecule type" value="Genomic_DNA"/>
</dbReference>
<dbReference type="Proteomes" id="UP000011761">
    <property type="component" value="Unassembled WGS sequence"/>
</dbReference>
<reference evidence="6 7" key="1">
    <citation type="journal article" date="2012" name="PLoS Pathog.">
        <title>Diverse lifestyles and strategies of plant pathogenesis encoded in the genomes of eighteen Dothideomycetes fungi.</title>
        <authorList>
            <person name="Ohm R.A."/>
            <person name="Feau N."/>
            <person name="Henrissat B."/>
            <person name="Schoch C.L."/>
            <person name="Horwitz B.A."/>
            <person name="Barry K.W."/>
            <person name="Condon B.J."/>
            <person name="Copeland A.C."/>
            <person name="Dhillon B."/>
            <person name="Glaser F."/>
            <person name="Hesse C.N."/>
            <person name="Kosti I."/>
            <person name="LaButti K."/>
            <person name="Lindquist E.A."/>
            <person name="Lucas S."/>
            <person name="Salamov A.A."/>
            <person name="Bradshaw R.E."/>
            <person name="Ciuffetti L."/>
            <person name="Hamelin R.C."/>
            <person name="Kema G.H.J."/>
            <person name="Lawrence C."/>
            <person name="Scott J.A."/>
            <person name="Spatafora J.W."/>
            <person name="Turgeon B.G."/>
            <person name="de Wit P.J.G.M."/>
            <person name="Zhong S."/>
            <person name="Goodwin S.B."/>
            <person name="Grigoriev I.V."/>
        </authorList>
    </citation>
    <scope>NUCLEOTIDE SEQUENCE [LARGE SCALE GENOMIC DNA]</scope>
    <source>
        <strain evidence="6 7">UAMH 10762</strain>
    </source>
</reference>
<dbReference type="GO" id="GO:0016614">
    <property type="term" value="F:oxidoreductase activity, acting on CH-OH group of donors"/>
    <property type="evidence" value="ECO:0007669"/>
    <property type="project" value="InterPro"/>
</dbReference>
<dbReference type="InterPro" id="IPR007867">
    <property type="entry name" value="GMC_OxRtase_C"/>
</dbReference>
<dbReference type="Gene3D" id="3.50.50.60">
    <property type="entry name" value="FAD/NAD(P)-binding domain"/>
    <property type="match status" value="1"/>
</dbReference>
<dbReference type="KEGG" id="bcom:BAUCODRAFT_122838"/>
<dbReference type="PROSITE" id="PS00624">
    <property type="entry name" value="GMC_OXRED_2"/>
    <property type="match status" value="1"/>
</dbReference>
<dbReference type="PIRSF" id="PIRSF000137">
    <property type="entry name" value="Alcohol_oxidase"/>
    <property type="match status" value="1"/>
</dbReference>
<dbReference type="SUPFAM" id="SSF54373">
    <property type="entry name" value="FAD-linked reductases, C-terminal domain"/>
    <property type="match status" value="1"/>
</dbReference>
<name>M2LMI8_BAUPA</name>
<dbReference type="PANTHER" id="PTHR11552:SF210">
    <property type="entry name" value="GLUCOSE-METHANOL-CHOLINE OXIDOREDUCTASE N-TERMINAL DOMAIN-CONTAINING PROTEIN-RELATED"/>
    <property type="match status" value="1"/>
</dbReference>
<evidence type="ECO:0000256" key="3">
    <source>
        <dbReference type="RuleBase" id="RU003968"/>
    </source>
</evidence>
<dbReference type="InterPro" id="IPR000172">
    <property type="entry name" value="GMC_OxRdtase_N"/>
</dbReference>
<keyword evidence="2 3" id="KW-0274">FAD</keyword>
<dbReference type="Pfam" id="PF05199">
    <property type="entry name" value="GMC_oxred_C"/>
    <property type="match status" value="1"/>
</dbReference>
<feature type="domain" description="Glucose-methanol-choline oxidoreductase N-terminal" evidence="4">
    <location>
        <begin position="105"/>
        <end position="128"/>
    </location>
</feature>
<dbReference type="PANTHER" id="PTHR11552">
    <property type="entry name" value="GLUCOSE-METHANOL-CHOLINE GMC OXIDOREDUCTASE"/>
    <property type="match status" value="1"/>
</dbReference>
<dbReference type="GO" id="GO:0050660">
    <property type="term" value="F:flavin adenine dinucleotide binding"/>
    <property type="evidence" value="ECO:0007669"/>
    <property type="project" value="InterPro"/>
</dbReference>
<comment type="similarity">
    <text evidence="1 3">Belongs to the GMC oxidoreductase family.</text>
</comment>
<organism evidence="6 7">
    <name type="scientific">Baudoinia panamericana (strain UAMH 10762)</name>
    <name type="common">Angels' share fungus</name>
    <name type="synonym">Baudoinia compniacensis (strain UAMH 10762)</name>
    <dbReference type="NCBI Taxonomy" id="717646"/>
    <lineage>
        <taxon>Eukaryota</taxon>
        <taxon>Fungi</taxon>
        <taxon>Dikarya</taxon>
        <taxon>Ascomycota</taxon>
        <taxon>Pezizomycotina</taxon>
        <taxon>Dothideomycetes</taxon>
        <taxon>Dothideomycetidae</taxon>
        <taxon>Mycosphaerellales</taxon>
        <taxon>Teratosphaeriaceae</taxon>
        <taxon>Baudoinia</taxon>
    </lineage>
</organism>
<evidence type="ECO:0000313" key="6">
    <source>
        <dbReference type="EMBL" id="EMC95522.1"/>
    </source>
</evidence>
<dbReference type="HOGENOM" id="CLU_002865_6_0_1"/>
<dbReference type="RefSeq" id="XP_007677023.1">
    <property type="nucleotide sequence ID" value="XM_007678833.1"/>
</dbReference>
<protein>
    <recommendedName>
        <fullName evidence="4 5">Glucose-methanol-choline oxidoreductase N-terminal domain-containing protein</fullName>
    </recommendedName>
</protein>
<evidence type="ECO:0000259" key="5">
    <source>
        <dbReference type="PROSITE" id="PS00624"/>
    </source>
</evidence>
<keyword evidence="3" id="KW-0285">Flavoprotein</keyword>
<dbReference type="Gene3D" id="3.30.560.10">
    <property type="entry name" value="Glucose Oxidase, domain 3"/>
    <property type="match status" value="1"/>
</dbReference>
<gene>
    <name evidence="6" type="ORF">BAUCODRAFT_122838</name>
</gene>